<proteinExistence type="predicted"/>
<dbReference type="PATRIC" id="fig|253.9.peg.2703"/>
<sequence>MKNLEKLESFQLENEKLLNVFGGEGGPAKPSFDLGVTSTGGGETSEQNWPSPGYCTTIRYTSDTMVANGQYIYHNQTIVYQGPN</sequence>
<evidence type="ECO:0000256" key="1">
    <source>
        <dbReference type="SAM" id="MobiDB-lite"/>
    </source>
</evidence>
<dbReference type="EMBL" id="LJOD01000022">
    <property type="protein sequence ID" value="KPE49189.1"/>
    <property type="molecule type" value="Genomic_DNA"/>
</dbReference>
<dbReference type="OrthoDB" id="1275177at2"/>
<organism evidence="2 3">
    <name type="scientific">Chryseobacterium indologenes</name>
    <name type="common">Flavobacterium indologenes</name>
    <dbReference type="NCBI Taxonomy" id="253"/>
    <lineage>
        <taxon>Bacteria</taxon>
        <taxon>Pseudomonadati</taxon>
        <taxon>Bacteroidota</taxon>
        <taxon>Flavobacteriia</taxon>
        <taxon>Flavobacteriales</taxon>
        <taxon>Weeksellaceae</taxon>
        <taxon>Chryseobacterium group</taxon>
        <taxon>Chryseobacterium</taxon>
    </lineage>
</organism>
<dbReference type="AlphaFoldDB" id="A0A0N0ZTE0"/>
<gene>
    <name evidence="2" type="ORF">AOB46_21465</name>
</gene>
<dbReference type="RefSeq" id="WP_062703254.1">
    <property type="nucleotide sequence ID" value="NZ_LJOD01000022.1"/>
</dbReference>
<reference evidence="3" key="2">
    <citation type="submission" date="2015-09" db="EMBL/GenBank/DDBJ databases">
        <title>Draft genome sequence of a multidrug-resistant Chryseobacterium indologenes isolate from Malaysia.</title>
        <authorList>
            <person name="Yu C.Y."/>
            <person name="Ang G.Y."/>
            <person name="Chan K.-G."/>
        </authorList>
    </citation>
    <scope>NUCLEOTIDE SEQUENCE [LARGE SCALE GENOMIC DNA]</scope>
    <source>
        <strain evidence="3">CI_885</strain>
    </source>
</reference>
<evidence type="ECO:0000313" key="2">
    <source>
        <dbReference type="EMBL" id="KPE49189.1"/>
    </source>
</evidence>
<comment type="caution">
    <text evidence="2">The sequence shown here is derived from an EMBL/GenBank/DDBJ whole genome shotgun (WGS) entry which is preliminary data.</text>
</comment>
<dbReference type="Proteomes" id="UP000037953">
    <property type="component" value="Unassembled WGS sequence"/>
</dbReference>
<protein>
    <submittedName>
        <fullName evidence="2">Uncharacterized protein</fullName>
    </submittedName>
</protein>
<accession>A0A0N0ZTE0</accession>
<evidence type="ECO:0000313" key="3">
    <source>
        <dbReference type="Proteomes" id="UP000037953"/>
    </source>
</evidence>
<name>A0A0N0ZTE0_CHRID</name>
<reference evidence="2 3" key="1">
    <citation type="journal article" date="2015" name="Genom Data">
        <title>Draft genome sequence of a multidrug-resistant Chryseobacterium indologenes isolate from Malaysia.</title>
        <authorList>
            <person name="Yu C.Y."/>
            <person name="Ang G.Y."/>
            <person name="Cheng H.J."/>
            <person name="Cheong Y.M."/>
            <person name="Yin W.F."/>
            <person name="Chan K.G."/>
        </authorList>
    </citation>
    <scope>NUCLEOTIDE SEQUENCE [LARGE SCALE GENOMIC DNA]</scope>
    <source>
        <strain evidence="2 3">CI_885</strain>
    </source>
</reference>
<feature type="region of interest" description="Disordered" evidence="1">
    <location>
        <begin position="29"/>
        <end position="50"/>
    </location>
</feature>